<dbReference type="GO" id="GO:0005886">
    <property type="term" value="C:plasma membrane"/>
    <property type="evidence" value="ECO:0007669"/>
    <property type="project" value="UniProtKB-SubCell"/>
</dbReference>
<keyword evidence="2" id="KW-1003">Cell membrane</keyword>
<evidence type="ECO:0000256" key="3">
    <source>
        <dbReference type="ARBA" id="ARBA00022692"/>
    </source>
</evidence>
<dbReference type="PIRSF" id="PIRSF006324">
    <property type="entry name" value="LeuE"/>
    <property type="match status" value="1"/>
</dbReference>
<sequence>MYMEIFLIGILAALSPGPDFVVVMKNSLGMGRKNGMATALGIASALIVHVTYTVLGFTILLEKWPVVFNMIKLFGAVYLLWLGLQGIRSKAHLNKLHVGQLLSRSAGQSFREGFLCNVLNPKSALFFLSVFSQFIGHGTPEWMRWIYGGEIIVAVGLWFILLAILISNDYFRDIYRKYMHWFDRGLGVLLIIFAVTIGITAFSG</sequence>
<reference evidence="8 9" key="1">
    <citation type="submission" date="2018-12" db="EMBL/GenBank/DDBJ databases">
        <authorList>
            <person name="Sun L."/>
            <person name="Chen Z."/>
        </authorList>
    </citation>
    <scope>NUCLEOTIDE SEQUENCE [LARGE SCALE GENOMIC DNA]</scope>
    <source>
        <strain evidence="8 9">LMG 29736</strain>
    </source>
</reference>
<dbReference type="Proteomes" id="UP000287296">
    <property type="component" value="Unassembled WGS sequence"/>
</dbReference>
<dbReference type="PANTHER" id="PTHR30086">
    <property type="entry name" value="ARGININE EXPORTER PROTEIN ARGO"/>
    <property type="match status" value="1"/>
</dbReference>
<feature type="transmembrane region" description="Helical" evidence="6">
    <location>
        <begin position="186"/>
        <end position="203"/>
    </location>
</feature>
<dbReference type="InterPro" id="IPR001123">
    <property type="entry name" value="LeuE-type"/>
</dbReference>
<feature type="transmembrane region" description="Helical" evidence="6">
    <location>
        <begin position="114"/>
        <end position="136"/>
    </location>
</feature>
<keyword evidence="10" id="KW-1185">Reference proteome</keyword>
<dbReference type="AlphaFoldDB" id="A0A429X7W4"/>
<evidence type="ECO:0000313" key="10">
    <source>
        <dbReference type="Proteomes" id="UP000680670"/>
    </source>
</evidence>
<evidence type="ECO:0000313" key="7">
    <source>
        <dbReference type="EMBL" id="GIN97457.1"/>
    </source>
</evidence>
<dbReference type="EMBL" id="QYTW02000011">
    <property type="protein sequence ID" value="RST59361.1"/>
    <property type="molecule type" value="Genomic_DNA"/>
</dbReference>
<protein>
    <submittedName>
        <fullName evidence="8">LysE family translocator</fullName>
    </submittedName>
    <submittedName>
        <fullName evidence="7">Lysine transporter LysE</fullName>
    </submittedName>
</protein>
<evidence type="ECO:0000256" key="5">
    <source>
        <dbReference type="ARBA" id="ARBA00023136"/>
    </source>
</evidence>
<evidence type="ECO:0000313" key="9">
    <source>
        <dbReference type="Proteomes" id="UP000287296"/>
    </source>
</evidence>
<keyword evidence="5 6" id="KW-0472">Membrane</keyword>
<evidence type="ECO:0000313" key="8">
    <source>
        <dbReference type="EMBL" id="RST59361.1"/>
    </source>
</evidence>
<organism evidence="8 9">
    <name type="scientific">Siminovitchia terrae</name>
    <name type="common">Bacillus terrae</name>
    <dbReference type="NCBI Taxonomy" id="1914933"/>
    <lineage>
        <taxon>Bacteria</taxon>
        <taxon>Bacillati</taxon>
        <taxon>Bacillota</taxon>
        <taxon>Bacilli</taxon>
        <taxon>Bacillales</taxon>
        <taxon>Bacillaceae</taxon>
        <taxon>Siminovitchia</taxon>
    </lineage>
</organism>
<proteinExistence type="predicted"/>
<evidence type="ECO:0000256" key="4">
    <source>
        <dbReference type="ARBA" id="ARBA00022989"/>
    </source>
</evidence>
<dbReference type="OrthoDB" id="9784202at2"/>
<keyword evidence="4 6" id="KW-1133">Transmembrane helix</keyword>
<feature type="transmembrane region" description="Helical" evidence="6">
    <location>
        <begin position="142"/>
        <end position="166"/>
    </location>
</feature>
<keyword evidence="3 6" id="KW-0812">Transmembrane</keyword>
<feature type="transmembrane region" description="Helical" evidence="6">
    <location>
        <begin position="36"/>
        <end position="60"/>
    </location>
</feature>
<accession>A0A429X7W4</accession>
<dbReference type="PANTHER" id="PTHR30086:SF20">
    <property type="entry name" value="ARGININE EXPORTER PROTEIN ARGO-RELATED"/>
    <property type="match status" value="1"/>
</dbReference>
<dbReference type="Pfam" id="PF01810">
    <property type="entry name" value="LysE"/>
    <property type="match status" value="1"/>
</dbReference>
<feature type="transmembrane region" description="Helical" evidence="6">
    <location>
        <begin position="66"/>
        <end position="84"/>
    </location>
</feature>
<comment type="subcellular location">
    <subcellularLocation>
        <location evidence="1">Cell membrane</location>
        <topology evidence="1">Multi-pass membrane protein</topology>
    </subcellularLocation>
</comment>
<comment type="caution">
    <text evidence="8">The sequence shown here is derived from an EMBL/GenBank/DDBJ whole genome shotgun (WGS) entry which is preliminary data.</text>
</comment>
<evidence type="ECO:0000256" key="1">
    <source>
        <dbReference type="ARBA" id="ARBA00004651"/>
    </source>
</evidence>
<evidence type="ECO:0000256" key="6">
    <source>
        <dbReference type="SAM" id="Phobius"/>
    </source>
</evidence>
<dbReference type="RefSeq" id="WP_120116734.1">
    <property type="nucleotide sequence ID" value="NZ_BORI01000038.1"/>
</dbReference>
<reference evidence="7 10" key="2">
    <citation type="submission" date="2021-03" db="EMBL/GenBank/DDBJ databases">
        <title>Antimicrobial resistance genes in bacteria isolated from Japanese honey, and their potential for conferring macrolide and lincosamide resistance in the American foulbrood pathogen Paenibacillus larvae.</title>
        <authorList>
            <person name="Okamoto M."/>
            <person name="Kumagai M."/>
            <person name="Kanamori H."/>
            <person name="Takamatsu D."/>
        </authorList>
    </citation>
    <scope>NUCLEOTIDE SEQUENCE [LARGE SCALE GENOMIC DNA]</scope>
    <source>
        <strain evidence="7 10">J6TS1</strain>
    </source>
</reference>
<evidence type="ECO:0000256" key="2">
    <source>
        <dbReference type="ARBA" id="ARBA00022475"/>
    </source>
</evidence>
<name>A0A429X7W4_SIMTE</name>
<dbReference type="GO" id="GO:0015171">
    <property type="term" value="F:amino acid transmembrane transporter activity"/>
    <property type="evidence" value="ECO:0007669"/>
    <property type="project" value="TreeGrafter"/>
</dbReference>
<gene>
    <name evidence="8" type="ORF">D5F11_012255</name>
    <name evidence="7" type="ORF">J6TS1_33270</name>
</gene>
<feature type="transmembrane region" description="Helical" evidence="6">
    <location>
        <begin position="6"/>
        <end position="24"/>
    </location>
</feature>
<dbReference type="Proteomes" id="UP000680670">
    <property type="component" value="Unassembled WGS sequence"/>
</dbReference>
<dbReference type="EMBL" id="BORJ01000009">
    <property type="protein sequence ID" value="GIN97457.1"/>
    <property type="molecule type" value="Genomic_DNA"/>
</dbReference>